<dbReference type="InterPro" id="IPR004821">
    <property type="entry name" value="Cyt_trans-like"/>
</dbReference>
<keyword evidence="1 7" id="KW-0662">Pyridine nucleotide biosynthesis</keyword>
<dbReference type="EMBL" id="JAPMOS010000123">
    <property type="protein sequence ID" value="KAJ4455042.1"/>
    <property type="molecule type" value="Genomic_DNA"/>
</dbReference>
<evidence type="ECO:0000259" key="8">
    <source>
        <dbReference type="Pfam" id="PF01467"/>
    </source>
</evidence>
<dbReference type="InterPro" id="IPR051182">
    <property type="entry name" value="Euk_NMN_adenylyltrnsfrase"/>
</dbReference>
<dbReference type="PANTHER" id="PTHR12039">
    <property type="entry name" value="NICOTINAMIDE MONONUCLEOTIDE ADENYLYLTRANSFERASE"/>
    <property type="match status" value="1"/>
</dbReference>
<dbReference type="GO" id="GO:0016779">
    <property type="term" value="F:nucleotidyltransferase activity"/>
    <property type="evidence" value="ECO:0007669"/>
    <property type="project" value="UniProtKB-KW"/>
</dbReference>
<sequence length="233" mass="26080">MFQKILRNLADVPSGIIPLVLVECGSFSPPHFAHLRNLEVARKVIDEQHFCVVGGLISPVGSAYKKPNLASTEDRLAMCHLAVESSDWIDVDDWEASQPTYTRTANVLDSISNRLNTAAQALVPKPERIQLRLVCGADLLESMTRPGVWDLSLLAKLFSFGMICINRDAVNTQAMVAHEILAPHREHIQLVPEEFSWHLSSSFIRQELHAGRSIKYLAPDSVLQYIAERRLFA</sequence>
<evidence type="ECO:0000313" key="9">
    <source>
        <dbReference type="EMBL" id="KAJ4455042.1"/>
    </source>
</evidence>
<evidence type="ECO:0000313" key="10">
    <source>
        <dbReference type="Proteomes" id="UP001141327"/>
    </source>
</evidence>
<evidence type="ECO:0000256" key="4">
    <source>
        <dbReference type="ARBA" id="ARBA00022741"/>
    </source>
</evidence>
<dbReference type="EC" id="2.7.7.18" evidence="7"/>
<protein>
    <recommendedName>
        <fullName evidence="7">Nicotinamide-nucleotide adenylyltransferase</fullName>
        <ecNumber evidence="7">2.7.7.1</ecNumber>
        <ecNumber evidence="7">2.7.7.18</ecNumber>
    </recommendedName>
</protein>
<gene>
    <name evidence="9" type="ORF">PAPYR_10117</name>
</gene>
<comment type="similarity">
    <text evidence="7">Belongs to the eukaryotic NMN adenylyltransferase family.</text>
</comment>
<organism evidence="9 10">
    <name type="scientific">Paratrimastix pyriformis</name>
    <dbReference type="NCBI Taxonomy" id="342808"/>
    <lineage>
        <taxon>Eukaryota</taxon>
        <taxon>Metamonada</taxon>
        <taxon>Preaxostyla</taxon>
        <taxon>Paratrimastigidae</taxon>
        <taxon>Paratrimastix</taxon>
    </lineage>
</organism>
<evidence type="ECO:0000256" key="2">
    <source>
        <dbReference type="ARBA" id="ARBA00022679"/>
    </source>
</evidence>
<comment type="catalytic activity">
    <reaction evidence="7">
        <text>beta-nicotinamide D-ribonucleotide + ATP + H(+) = diphosphate + NAD(+)</text>
        <dbReference type="Rhea" id="RHEA:21360"/>
        <dbReference type="ChEBI" id="CHEBI:14649"/>
        <dbReference type="ChEBI" id="CHEBI:15378"/>
        <dbReference type="ChEBI" id="CHEBI:30616"/>
        <dbReference type="ChEBI" id="CHEBI:33019"/>
        <dbReference type="ChEBI" id="CHEBI:57540"/>
        <dbReference type="EC" id="2.7.7.1"/>
    </reaction>
</comment>
<comment type="catalytic activity">
    <reaction evidence="7">
        <text>nicotinate beta-D-ribonucleotide + ATP + H(+) = deamido-NAD(+) + diphosphate</text>
        <dbReference type="Rhea" id="RHEA:22860"/>
        <dbReference type="ChEBI" id="CHEBI:15378"/>
        <dbReference type="ChEBI" id="CHEBI:30616"/>
        <dbReference type="ChEBI" id="CHEBI:33019"/>
        <dbReference type="ChEBI" id="CHEBI:57502"/>
        <dbReference type="ChEBI" id="CHEBI:58437"/>
        <dbReference type="EC" id="2.7.7.18"/>
    </reaction>
</comment>
<dbReference type="NCBIfam" id="TIGR00482">
    <property type="entry name" value="nicotinate (nicotinamide) nucleotide adenylyltransferase"/>
    <property type="match status" value="1"/>
</dbReference>
<keyword evidence="2 7" id="KW-0808">Transferase</keyword>
<dbReference type="SUPFAM" id="SSF52374">
    <property type="entry name" value="Nucleotidylyl transferase"/>
    <property type="match status" value="1"/>
</dbReference>
<reference evidence="9" key="1">
    <citation type="journal article" date="2022" name="bioRxiv">
        <title>Genomics of Preaxostyla Flagellates Illuminates Evolutionary Transitions and the Path Towards Mitochondrial Loss.</title>
        <authorList>
            <person name="Novak L.V.F."/>
            <person name="Treitli S.C."/>
            <person name="Pyrih J."/>
            <person name="Halakuc P."/>
            <person name="Pipaliya S.V."/>
            <person name="Vacek V."/>
            <person name="Brzon O."/>
            <person name="Soukal P."/>
            <person name="Eme L."/>
            <person name="Dacks J.B."/>
            <person name="Karnkowska A."/>
            <person name="Elias M."/>
            <person name="Hampl V."/>
        </authorList>
    </citation>
    <scope>NUCLEOTIDE SEQUENCE</scope>
    <source>
        <strain evidence="9">RCP-MX</strain>
    </source>
</reference>
<keyword evidence="5 7" id="KW-0067">ATP-binding</keyword>
<name>A0ABQ8UBN3_9EUKA</name>
<proteinExistence type="inferred from homology"/>
<evidence type="ECO:0000256" key="3">
    <source>
        <dbReference type="ARBA" id="ARBA00022695"/>
    </source>
</evidence>
<keyword evidence="3 7" id="KW-0548">Nucleotidyltransferase</keyword>
<accession>A0ABQ8UBN3</accession>
<dbReference type="EC" id="2.7.7.1" evidence="7"/>
<evidence type="ECO:0000256" key="6">
    <source>
        <dbReference type="ARBA" id="ARBA00023027"/>
    </source>
</evidence>
<dbReference type="InterPro" id="IPR005248">
    <property type="entry name" value="NadD/NMNAT"/>
</dbReference>
<feature type="domain" description="Cytidyltransferase-like" evidence="8">
    <location>
        <begin position="24"/>
        <end position="206"/>
    </location>
</feature>
<evidence type="ECO:0000256" key="7">
    <source>
        <dbReference type="RuleBase" id="RU362021"/>
    </source>
</evidence>
<keyword evidence="4 7" id="KW-0547">Nucleotide-binding</keyword>
<evidence type="ECO:0000256" key="5">
    <source>
        <dbReference type="ARBA" id="ARBA00022840"/>
    </source>
</evidence>
<comment type="pathway">
    <text evidence="7">Cofactor biosynthesis; NAD(+) biosynthesis; NAD(+) from nicotinamide D-ribonucleotide: step 1/1.</text>
</comment>
<keyword evidence="6 7" id="KW-0520">NAD</keyword>
<keyword evidence="10" id="KW-1185">Reference proteome</keyword>
<evidence type="ECO:0000256" key="1">
    <source>
        <dbReference type="ARBA" id="ARBA00022642"/>
    </source>
</evidence>
<dbReference type="PANTHER" id="PTHR12039:SF0">
    <property type="entry name" value="NICOTINAMIDE-NUCLEOTIDE ADENYLYLTRANSFERASE"/>
    <property type="match status" value="1"/>
</dbReference>
<dbReference type="Gene3D" id="3.40.50.620">
    <property type="entry name" value="HUPs"/>
    <property type="match status" value="1"/>
</dbReference>
<dbReference type="InterPro" id="IPR014729">
    <property type="entry name" value="Rossmann-like_a/b/a_fold"/>
</dbReference>
<dbReference type="Proteomes" id="UP001141327">
    <property type="component" value="Unassembled WGS sequence"/>
</dbReference>
<dbReference type="Pfam" id="PF01467">
    <property type="entry name" value="CTP_transf_like"/>
    <property type="match status" value="1"/>
</dbReference>
<comment type="caution">
    <text evidence="9">The sequence shown here is derived from an EMBL/GenBank/DDBJ whole genome shotgun (WGS) entry which is preliminary data.</text>
</comment>